<dbReference type="OrthoDB" id="9788733at2"/>
<dbReference type="EMBL" id="AP014936">
    <property type="protein sequence ID" value="BAU48990.1"/>
    <property type="molecule type" value="Genomic_DNA"/>
</dbReference>
<accession>A0A1B4V617</accession>
<evidence type="ECO:0008006" key="4">
    <source>
        <dbReference type="Google" id="ProtNLM"/>
    </source>
</evidence>
<dbReference type="SUPFAM" id="SSF56935">
    <property type="entry name" value="Porins"/>
    <property type="match status" value="1"/>
</dbReference>
<evidence type="ECO:0000313" key="3">
    <source>
        <dbReference type="Proteomes" id="UP000218899"/>
    </source>
</evidence>
<gene>
    <name evidence="2" type="ORF">SVA_2442</name>
</gene>
<dbReference type="RefSeq" id="WP_148665457.1">
    <property type="nucleotide sequence ID" value="NZ_AP014936.1"/>
</dbReference>
<dbReference type="KEGG" id="sva:SVA_2442"/>
<reference evidence="2 3" key="1">
    <citation type="submission" date="2015-08" db="EMBL/GenBank/DDBJ databases">
        <title>Complete genome sequence of Sulfurifustis variabilis.</title>
        <authorList>
            <person name="Miura A."/>
            <person name="Kojima H."/>
            <person name="Fukui M."/>
        </authorList>
    </citation>
    <scope>NUCLEOTIDE SEQUENCE [LARGE SCALE GENOMIC DNA]</scope>
    <source>
        <strain evidence="3">skN76</strain>
    </source>
</reference>
<proteinExistence type="predicted"/>
<keyword evidence="1" id="KW-0732">Signal</keyword>
<dbReference type="AlphaFoldDB" id="A0A1B4V617"/>
<name>A0A1B4V617_9GAMM</name>
<feature type="chain" id="PRO_5008571363" description="Zinc-regulated TonB-dependent outer membrane receptor" evidence="1">
    <location>
        <begin position="20"/>
        <end position="412"/>
    </location>
</feature>
<evidence type="ECO:0000256" key="1">
    <source>
        <dbReference type="SAM" id="SignalP"/>
    </source>
</evidence>
<evidence type="ECO:0000313" key="2">
    <source>
        <dbReference type="EMBL" id="BAU48990.1"/>
    </source>
</evidence>
<dbReference type="InterPro" id="IPR023614">
    <property type="entry name" value="Porin_dom_sf"/>
</dbReference>
<dbReference type="Gene3D" id="2.40.160.10">
    <property type="entry name" value="Porin"/>
    <property type="match status" value="1"/>
</dbReference>
<feature type="signal peptide" evidence="1">
    <location>
        <begin position="1"/>
        <end position="19"/>
    </location>
</feature>
<organism evidence="2 3">
    <name type="scientific">Sulfurifustis variabilis</name>
    <dbReference type="NCBI Taxonomy" id="1675686"/>
    <lineage>
        <taxon>Bacteria</taxon>
        <taxon>Pseudomonadati</taxon>
        <taxon>Pseudomonadota</taxon>
        <taxon>Gammaproteobacteria</taxon>
        <taxon>Acidiferrobacterales</taxon>
        <taxon>Acidiferrobacteraceae</taxon>
        <taxon>Sulfurifustis</taxon>
    </lineage>
</organism>
<keyword evidence="3" id="KW-1185">Reference proteome</keyword>
<dbReference type="Proteomes" id="UP000218899">
    <property type="component" value="Chromosome"/>
</dbReference>
<sequence length="412" mass="45180">MRPHPLAAVLAMTASVAIAAEAPHGQDERLRELERRLERLERSGATRDNAGPGRITANAFNPAISLILDGRLTGFGRDPDTYALPGFALAEETGPGEDGLSLAESELAISANIDDKFYGFFTAALTPENEIEIEEAYFETLALGGGVTIKAGRFLSHIGYLNPIHAHAWDFADQPLVYRALLGNQYGDDGAQLRWVAPTTLYLELGAELFRGDAFPAGGAANDGKGTRAFFARVGGDAGVSHAWRAGASFMKAEADERETGDGDLFSGESELLGVDVVWKWAPDGNARERNLKLQTEYFVRDESGEFNAQDYDGEQRGWYAQAVYQFMPRWRIGLRHDRLKADAVDAALAGSVLDPDGHAPRRTSAMIDFANSEFARLRLQYNRDESRADGRDDQWYLQYVMSLGAHGAHTF</sequence>
<protein>
    <recommendedName>
        <fullName evidence="4">Zinc-regulated TonB-dependent outer membrane receptor</fullName>
    </recommendedName>
</protein>